<proteinExistence type="predicted"/>
<reference evidence="2" key="1">
    <citation type="submission" date="2023-07" db="EMBL/GenBank/DDBJ databases">
        <title>draft genome sequence of fig (Ficus carica).</title>
        <authorList>
            <person name="Takahashi T."/>
            <person name="Nishimura K."/>
        </authorList>
    </citation>
    <scope>NUCLEOTIDE SEQUENCE</scope>
</reference>
<dbReference type="AlphaFoldDB" id="A0AA87ZM55"/>
<name>A0AA87ZM55_FICCA</name>
<keyword evidence="3" id="KW-1185">Reference proteome</keyword>
<evidence type="ECO:0000313" key="3">
    <source>
        <dbReference type="Proteomes" id="UP001187192"/>
    </source>
</evidence>
<protein>
    <submittedName>
        <fullName evidence="2">Uncharacterized protein</fullName>
    </submittedName>
</protein>
<gene>
    <name evidence="2" type="ORF">TIFTF001_005518</name>
</gene>
<feature type="compositionally biased region" description="Basic and acidic residues" evidence="1">
    <location>
        <begin position="33"/>
        <end position="46"/>
    </location>
</feature>
<evidence type="ECO:0000256" key="1">
    <source>
        <dbReference type="SAM" id="MobiDB-lite"/>
    </source>
</evidence>
<dbReference type="Proteomes" id="UP001187192">
    <property type="component" value="Unassembled WGS sequence"/>
</dbReference>
<organism evidence="2 3">
    <name type="scientific">Ficus carica</name>
    <name type="common">Common fig</name>
    <dbReference type="NCBI Taxonomy" id="3494"/>
    <lineage>
        <taxon>Eukaryota</taxon>
        <taxon>Viridiplantae</taxon>
        <taxon>Streptophyta</taxon>
        <taxon>Embryophyta</taxon>
        <taxon>Tracheophyta</taxon>
        <taxon>Spermatophyta</taxon>
        <taxon>Magnoliopsida</taxon>
        <taxon>eudicotyledons</taxon>
        <taxon>Gunneridae</taxon>
        <taxon>Pentapetalae</taxon>
        <taxon>rosids</taxon>
        <taxon>fabids</taxon>
        <taxon>Rosales</taxon>
        <taxon>Moraceae</taxon>
        <taxon>Ficeae</taxon>
        <taxon>Ficus</taxon>
    </lineage>
</organism>
<comment type="caution">
    <text evidence="2">The sequence shown here is derived from an EMBL/GenBank/DDBJ whole genome shotgun (WGS) entry which is preliminary data.</text>
</comment>
<dbReference type="EMBL" id="BTGU01000005">
    <property type="protein sequence ID" value="GMN35765.1"/>
    <property type="molecule type" value="Genomic_DNA"/>
</dbReference>
<sequence length="46" mass="5069">MNLRFAPRPTSSISIGLEDDTDVVGGDALGEPTHGDHSEEKFERER</sequence>
<evidence type="ECO:0000313" key="2">
    <source>
        <dbReference type="EMBL" id="GMN35765.1"/>
    </source>
</evidence>
<feature type="region of interest" description="Disordered" evidence="1">
    <location>
        <begin position="1"/>
        <end position="46"/>
    </location>
</feature>
<accession>A0AA87ZM55</accession>